<sequence>MGYQYLLAHVQYTIPPAILLTALYRPLWTRIDTYKISFLITISVFSTIPWDNYLIVNRVWSYPEDAIIGPCFFSIPLEELFFFFIQTYDTTIFYLLCNKTTVHVAYLNEIRQGKSSSKVTRNRIIGGFVAVILVAALGQSIRMVQSGTEGTYMGLIGIWVLPFMLMLWSISYQHLLTLPAANILLPIAVPTSLLVFMDTMHLQRGTWVINEGTKLGIQPWKHMEIEELVFFIATNTMIVMGLVAFDYGLALPTAFPSRHPTFTGRTPFLEMMKPGFRAFFTTEFPVDEYHHISESISILKKKSRSFHTASAVFEGRLRLDLILLYSFCRAADDLIDDSPAPEASLLRLRELLDIAYSPKRKHEFPGFIKANFPEWAHAPLLSLPAHKIPRGPFDGLLDGFEMDMSFPGCEGTPVKKEKWPIRGEEELWSYCSRVAGTVGEMFFSLVMTHYPASEEEQKLIPDLLVQADTMGIALQLVNIARDIEKDSMIGRVYIPGTWLKQAGLTEEDIIADPSRGEVFRPKLLAEAEKRYQESIAAVEMLPEETRGGAKVAIECYMDIGRRMQNQPEGKARWKAGKLQRIFKAWKVMNQA</sequence>
<dbReference type="EC" id="2.5.1.32" evidence="8"/>
<name>U4LBS9_PYROM</name>
<keyword evidence="11 19" id="KW-0812">Transmembrane</keyword>
<feature type="transmembrane region" description="Helical" evidence="19">
    <location>
        <begin position="6"/>
        <end position="24"/>
    </location>
</feature>
<comment type="similarity">
    <text evidence="6">In the C-terminal section; belongs to the phytoene/squalene synthase family.</text>
</comment>
<dbReference type="CDD" id="cd00683">
    <property type="entry name" value="Trans_IPPS_HH"/>
    <property type="match status" value="1"/>
</dbReference>
<evidence type="ECO:0000256" key="6">
    <source>
        <dbReference type="ARBA" id="ARBA00008406"/>
    </source>
</evidence>
<keyword evidence="12" id="KW-0125">Carotenoid biosynthesis</keyword>
<dbReference type="SFLD" id="SFLDG01212">
    <property type="entry name" value="Phytoene_synthase_like"/>
    <property type="match status" value="1"/>
</dbReference>
<evidence type="ECO:0000256" key="10">
    <source>
        <dbReference type="ARBA" id="ARBA00022679"/>
    </source>
</evidence>
<feature type="transmembrane region" description="Helical" evidence="19">
    <location>
        <begin position="150"/>
        <end position="168"/>
    </location>
</feature>
<dbReference type="GO" id="GO:0016872">
    <property type="term" value="F:intramolecular lyase activity"/>
    <property type="evidence" value="ECO:0007669"/>
    <property type="project" value="InterPro"/>
</dbReference>
<comment type="similarity">
    <text evidence="5">In the N-terminal section; belongs to the lycopene beta-cyclase family.</text>
</comment>
<comment type="catalytic activity">
    <reaction evidence="1">
        <text>2 (2E,6E,10E)-geranylgeranyl diphosphate = 15-cis-phytoene + 2 diphosphate</text>
        <dbReference type="Rhea" id="RHEA:34475"/>
        <dbReference type="ChEBI" id="CHEBI:27787"/>
        <dbReference type="ChEBI" id="CHEBI:33019"/>
        <dbReference type="ChEBI" id="CHEBI:58756"/>
        <dbReference type="EC" id="2.5.1.32"/>
    </reaction>
</comment>
<dbReference type="GO" id="GO:0016117">
    <property type="term" value="P:carotenoid biosynthetic process"/>
    <property type="evidence" value="ECO:0007669"/>
    <property type="project" value="UniProtKB-KW"/>
</dbReference>
<keyword evidence="21" id="KW-1185">Reference proteome</keyword>
<evidence type="ECO:0000256" key="15">
    <source>
        <dbReference type="ARBA" id="ARBA00023235"/>
    </source>
</evidence>
<keyword evidence="13 19" id="KW-1133">Transmembrane helix</keyword>
<accession>U4LBS9</accession>
<dbReference type="EC" id="5.5.1.19" evidence="7"/>
<dbReference type="InterPro" id="IPR017825">
    <property type="entry name" value="Lycopene_cyclase_dom"/>
</dbReference>
<keyword evidence="16" id="KW-0511">Multifunctional enzyme</keyword>
<dbReference type="UniPathway" id="UPA00802"/>
<evidence type="ECO:0000256" key="17">
    <source>
        <dbReference type="ARBA" id="ARBA00029313"/>
    </source>
</evidence>
<evidence type="ECO:0000256" key="12">
    <source>
        <dbReference type="ARBA" id="ARBA00022746"/>
    </source>
</evidence>
<dbReference type="SFLD" id="SFLDS00005">
    <property type="entry name" value="Isoprenoid_Synthase_Type_I"/>
    <property type="match status" value="1"/>
</dbReference>
<dbReference type="GO" id="GO:0016020">
    <property type="term" value="C:membrane"/>
    <property type="evidence" value="ECO:0007669"/>
    <property type="project" value="UniProtKB-SubCell"/>
</dbReference>
<comment type="catalytic activity">
    <reaction evidence="17">
        <text>gamma-carotene = all-trans-beta-carotene</text>
        <dbReference type="Rhea" id="RHEA:32239"/>
        <dbReference type="ChEBI" id="CHEBI:17579"/>
        <dbReference type="ChEBI" id="CHEBI:27740"/>
        <dbReference type="EC" id="5.5.1.19"/>
    </reaction>
</comment>
<feature type="transmembrane region" description="Helical" evidence="19">
    <location>
        <begin position="228"/>
        <end position="249"/>
    </location>
</feature>
<dbReference type="Pfam" id="PF00494">
    <property type="entry name" value="SQS_PSY"/>
    <property type="match status" value="1"/>
</dbReference>
<evidence type="ECO:0000256" key="19">
    <source>
        <dbReference type="SAM" id="Phobius"/>
    </source>
</evidence>
<keyword evidence="15" id="KW-0413">Isomerase</keyword>
<comment type="subcellular location">
    <subcellularLocation>
        <location evidence="2">Membrane</location>
        <topology evidence="2">Multi-pass membrane protein</topology>
    </subcellularLocation>
</comment>
<reference evidence="20 21" key="1">
    <citation type="journal article" date="2013" name="PLoS Genet.">
        <title>The genome and development-dependent transcriptomes of Pyronema confluens: a window into fungal evolution.</title>
        <authorList>
            <person name="Traeger S."/>
            <person name="Altegoer F."/>
            <person name="Freitag M."/>
            <person name="Gabaldon T."/>
            <person name="Kempken F."/>
            <person name="Kumar A."/>
            <person name="Marcet-Houben M."/>
            <person name="Poggeler S."/>
            <person name="Stajich J.E."/>
            <person name="Nowrousian M."/>
        </authorList>
    </citation>
    <scope>NUCLEOTIDE SEQUENCE [LARGE SCALE GENOMIC DNA]</scope>
    <source>
        <strain evidence="21">CBS 100304</strain>
        <tissue evidence="20">Vegetative mycelium</tissue>
    </source>
</reference>
<protein>
    <recommendedName>
        <fullName evidence="9">Bifunctional lycopene cyclase/phytoene synthase</fullName>
        <ecNumber evidence="8">2.5.1.32</ecNumber>
        <ecNumber evidence="7">5.5.1.19</ecNumber>
    </recommendedName>
</protein>
<evidence type="ECO:0000256" key="11">
    <source>
        <dbReference type="ARBA" id="ARBA00022692"/>
    </source>
</evidence>
<dbReference type="InterPro" id="IPR044843">
    <property type="entry name" value="Trans_IPPS_bact-type"/>
</dbReference>
<dbReference type="SUPFAM" id="SSF48576">
    <property type="entry name" value="Terpenoid synthases"/>
    <property type="match status" value="1"/>
</dbReference>
<evidence type="ECO:0000256" key="13">
    <source>
        <dbReference type="ARBA" id="ARBA00022989"/>
    </source>
</evidence>
<keyword evidence="14 19" id="KW-0472">Membrane</keyword>
<dbReference type="EMBL" id="HF936498">
    <property type="protein sequence ID" value="CCX16682.1"/>
    <property type="molecule type" value="Genomic_DNA"/>
</dbReference>
<dbReference type="STRING" id="1076935.U4LBS9"/>
<feature type="transmembrane region" description="Helical" evidence="19">
    <location>
        <begin position="67"/>
        <end position="85"/>
    </location>
</feature>
<evidence type="ECO:0000256" key="4">
    <source>
        <dbReference type="ARBA" id="ARBA00005172"/>
    </source>
</evidence>
<comment type="pathway">
    <text evidence="4">Carotenoid biosynthesis; phytoene biosynthesis; all-trans-phytoene from geranylgeranyl diphosphate: step 1/1.</text>
</comment>
<dbReference type="InterPro" id="IPR008949">
    <property type="entry name" value="Isoprenoid_synthase_dom_sf"/>
</dbReference>
<dbReference type="PROSITE" id="PS01045">
    <property type="entry name" value="SQUALEN_PHYTOEN_SYN_2"/>
    <property type="match status" value="1"/>
</dbReference>
<evidence type="ECO:0000256" key="14">
    <source>
        <dbReference type="ARBA" id="ARBA00023136"/>
    </source>
</evidence>
<evidence type="ECO:0000256" key="3">
    <source>
        <dbReference type="ARBA" id="ARBA00005089"/>
    </source>
</evidence>
<dbReference type="GO" id="GO:0051996">
    <property type="term" value="F:squalene synthase [NAD(P)H] activity"/>
    <property type="evidence" value="ECO:0007669"/>
    <property type="project" value="InterPro"/>
</dbReference>
<evidence type="ECO:0000256" key="1">
    <source>
        <dbReference type="ARBA" id="ARBA00001805"/>
    </source>
</evidence>
<dbReference type="AlphaFoldDB" id="U4LBS9"/>
<evidence type="ECO:0000256" key="9">
    <source>
        <dbReference type="ARBA" id="ARBA00018909"/>
    </source>
</evidence>
<keyword evidence="10" id="KW-0808">Transferase</keyword>
<dbReference type="UniPathway" id="UPA00799">
    <property type="reaction ID" value="UER00773"/>
</dbReference>
<proteinExistence type="inferred from homology"/>
<comment type="catalytic activity">
    <reaction evidence="18">
        <text>all-trans-lycopene = gamma-carotene</text>
        <dbReference type="Rhea" id="RHEA:32219"/>
        <dbReference type="ChEBI" id="CHEBI:15948"/>
        <dbReference type="ChEBI" id="CHEBI:27740"/>
        <dbReference type="EC" id="5.5.1.19"/>
    </reaction>
</comment>
<evidence type="ECO:0000256" key="8">
    <source>
        <dbReference type="ARBA" id="ARBA00012396"/>
    </source>
</evidence>
<feature type="transmembrane region" description="Helical" evidence="19">
    <location>
        <begin position="36"/>
        <end position="55"/>
    </location>
</feature>
<dbReference type="GO" id="GO:0045436">
    <property type="term" value="F:lycopene beta cyclase activity"/>
    <property type="evidence" value="ECO:0007669"/>
    <property type="project" value="UniProtKB-ARBA"/>
</dbReference>
<dbReference type="OMA" id="WACPFLL"/>
<feature type="transmembrane region" description="Helical" evidence="19">
    <location>
        <begin position="175"/>
        <end position="197"/>
    </location>
</feature>
<evidence type="ECO:0000256" key="2">
    <source>
        <dbReference type="ARBA" id="ARBA00004141"/>
    </source>
</evidence>
<organism evidence="20 21">
    <name type="scientific">Pyronema omphalodes (strain CBS 100304)</name>
    <name type="common">Pyronema confluens</name>
    <dbReference type="NCBI Taxonomy" id="1076935"/>
    <lineage>
        <taxon>Eukaryota</taxon>
        <taxon>Fungi</taxon>
        <taxon>Dikarya</taxon>
        <taxon>Ascomycota</taxon>
        <taxon>Pezizomycotina</taxon>
        <taxon>Pezizomycetes</taxon>
        <taxon>Pezizales</taxon>
        <taxon>Pyronemataceae</taxon>
        <taxon>Pyronema</taxon>
    </lineage>
</organism>
<dbReference type="SFLD" id="SFLDG01018">
    <property type="entry name" value="Squalene/Phytoene_Synthase_Lik"/>
    <property type="match status" value="1"/>
</dbReference>
<evidence type="ECO:0000256" key="18">
    <source>
        <dbReference type="ARBA" id="ARBA00029335"/>
    </source>
</evidence>
<dbReference type="InterPro" id="IPR019845">
    <property type="entry name" value="Squalene/phytoene_synthase_CS"/>
</dbReference>
<dbReference type="PANTHER" id="PTHR31480">
    <property type="entry name" value="BIFUNCTIONAL LYCOPENE CYCLASE/PHYTOENE SYNTHASE"/>
    <property type="match status" value="1"/>
</dbReference>
<dbReference type="InterPro" id="IPR002060">
    <property type="entry name" value="Squ/phyt_synthse"/>
</dbReference>
<evidence type="ECO:0000256" key="7">
    <source>
        <dbReference type="ARBA" id="ARBA00012242"/>
    </source>
</evidence>
<dbReference type="GO" id="GO:0004311">
    <property type="term" value="F:geranylgeranyl diphosphate synthase activity"/>
    <property type="evidence" value="ECO:0007669"/>
    <property type="project" value="InterPro"/>
</dbReference>
<evidence type="ECO:0000313" key="20">
    <source>
        <dbReference type="EMBL" id="CCX16682.1"/>
    </source>
</evidence>
<dbReference type="InterPro" id="IPR033904">
    <property type="entry name" value="Trans_IPPS_HH"/>
</dbReference>
<feature type="transmembrane region" description="Helical" evidence="19">
    <location>
        <begin position="124"/>
        <end position="144"/>
    </location>
</feature>
<dbReference type="Proteomes" id="UP000018144">
    <property type="component" value="Unassembled WGS sequence"/>
</dbReference>
<dbReference type="eggNOG" id="KOG1459">
    <property type="taxonomic scope" value="Eukaryota"/>
</dbReference>
<dbReference type="OrthoDB" id="6600518at2759"/>
<dbReference type="Gene3D" id="1.10.600.10">
    <property type="entry name" value="Farnesyl Diphosphate Synthase"/>
    <property type="match status" value="1"/>
</dbReference>
<dbReference type="NCBIfam" id="TIGR03462">
    <property type="entry name" value="CarR_dom_SF"/>
    <property type="match status" value="2"/>
</dbReference>
<evidence type="ECO:0000256" key="5">
    <source>
        <dbReference type="ARBA" id="ARBA00008247"/>
    </source>
</evidence>
<comment type="pathway">
    <text evidence="3">Carotenoid biosynthesis; beta-carotene biosynthesis.</text>
</comment>
<evidence type="ECO:0000313" key="21">
    <source>
        <dbReference type="Proteomes" id="UP000018144"/>
    </source>
</evidence>
<gene>
    <name evidence="20" type="ORF">PCON_03423</name>
</gene>
<evidence type="ECO:0000256" key="16">
    <source>
        <dbReference type="ARBA" id="ARBA00023268"/>
    </source>
</evidence>